<evidence type="ECO:0000256" key="5">
    <source>
        <dbReference type="ARBA" id="ARBA00012730"/>
    </source>
</evidence>
<keyword evidence="9" id="KW-0413">Isomerase</keyword>
<feature type="active site" description="Nucleophile" evidence="10">
    <location>
        <position position="10"/>
    </location>
</feature>
<dbReference type="AlphaFoldDB" id="A0A1F5EQV6"/>
<proteinExistence type="inferred from homology"/>
<keyword evidence="7 12" id="KW-0479">Metal-binding</keyword>
<feature type="binding site" evidence="12">
    <location>
        <position position="10"/>
    </location>
    <ligand>
        <name>Mg(2+)</name>
        <dbReference type="ChEBI" id="CHEBI:18420"/>
        <label>1</label>
    </ligand>
</feature>
<dbReference type="InterPro" id="IPR023214">
    <property type="entry name" value="HAD_sf"/>
</dbReference>
<feature type="binding site" evidence="11">
    <location>
        <position position="19"/>
    </location>
    <ligand>
        <name>alpha-D-mannose 1-phosphate</name>
        <dbReference type="ChEBI" id="CHEBI:58409"/>
    </ligand>
</feature>
<dbReference type="GO" id="GO:0009298">
    <property type="term" value="P:GDP-mannose biosynthetic process"/>
    <property type="evidence" value="ECO:0007669"/>
    <property type="project" value="UniProtKB-UniPathway"/>
</dbReference>
<comment type="cofactor">
    <cofactor evidence="12">
        <name>Mg(2+)</name>
        <dbReference type="ChEBI" id="CHEBI:18420"/>
    </cofactor>
</comment>
<comment type="caution">
    <text evidence="13">The sequence shown here is derived from an EMBL/GenBank/DDBJ whole genome shotgun (WGS) entry which is preliminary data.</text>
</comment>
<keyword evidence="8 12" id="KW-0460">Magnesium</keyword>
<evidence type="ECO:0000313" key="14">
    <source>
        <dbReference type="Proteomes" id="UP000186545"/>
    </source>
</evidence>
<dbReference type="InterPro" id="IPR043169">
    <property type="entry name" value="PMM_cap"/>
</dbReference>
<dbReference type="NCBIfam" id="TIGR01484">
    <property type="entry name" value="HAD-SF-IIB"/>
    <property type="match status" value="1"/>
</dbReference>
<evidence type="ECO:0000256" key="9">
    <source>
        <dbReference type="ARBA" id="ARBA00023235"/>
    </source>
</evidence>
<dbReference type="InterPro" id="IPR036412">
    <property type="entry name" value="HAD-like_sf"/>
</dbReference>
<dbReference type="InterPro" id="IPR005002">
    <property type="entry name" value="PMM"/>
</dbReference>
<keyword evidence="6" id="KW-0963">Cytoplasm</keyword>
<organism evidence="13 14">
    <name type="scientific">Candidatus Campbellbacteria bacterium RIFCSPLOWO2_02_FULL_35_11</name>
    <dbReference type="NCBI Taxonomy" id="1797581"/>
    <lineage>
        <taxon>Bacteria</taxon>
        <taxon>Candidatus Campbelliibacteriota</taxon>
    </lineage>
</organism>
<evidence type="ECO:0000256" key="10">
    <source>
        <dbReference type="PIRSR" id="PIRSR605002-1"/>
    </source>
</evidence>
<comment type="subcellular location">
    <subcellularLocation>
        <location evidence="1">Cytoplasm</location>
    </subcellularLocation>
</comment>
<dbReference type="Gene3D" id="3.40.50.1000">
    <property type="entry name" value="HAD superfamily/HAD-like"/>
    <property type="match status" value="1"/>
</dbReference>
<feature type="binding site" evidence="12">
    <location>
        <position position="212"/>
    </location>
    <ligand>
        <name>Mg(2+)</name>
        <dbReference type="ChEBI" id="CHEBI:18420"/>
        <label>1</label>
    </ligand>
</feature>
<protein>
    <recommendedName>
        <fullName evidence="5">phosphomannomutase</fullName>
        <ecNumber evidence="5">5.4.2.8</ecNumber>
    </recommendedName>
</protein>
<evidence type="ECO:0000256" key="4">
    <source>
        <dbReference type="ARBA" id="ARBA00011738"/>
    </source>
</evidence>
<accession>A0A1F5EQV6</accession>
<dbReference type="Proteomes" id="UP000186545">
    <property type="component" value="Unassembled WGS sequence"/>
</dbReference>
<feature type="binding site" evidence="11">
    <location>
        <position position="181"/>
    </location>
    <ligand>
        <name>alpha-D-mannose 1-phosphate</name>
        <dbReference type="ChEBI" id="CHEBI:58409"/>
    </ligand>
</feature>
<dbReference type="Gene3D" id="3.30.1240.20">
    <property type="match status" value="1"/>
</dbReference>
<dbReference type="SUPFAM" id="SSF56784">
    <property type="entry name" value="HAD-like"/>
    <property type="match status" value="1"/>
</dbReference>
<evidence type="ECO:0000256" key="8">
    <source>
        <dbReference type="ARBA" id="ARBA00022842"/>
    </source>
</evidence>
<evidence type="ECO:0000256" key="2">
    <source>
        <dbReference type="ARBA" id="ARBA00004699"/>
    </source>
</evidence>
<sequence>MNEFELFLFDLDGTLTESRSDLDEEMAELLNKLLENKKVAVISGAGFTQFKKQFIDKLPTNTNLNNLFIAPLTGGSLYKFDGNDWEKIYEDTLSDIEKNNIIKALEKAVAENNFLRPEKIFGKQIQDREGQITFSVLGDEAPLEIKKVWDPDIEKRKELKNILDKDLPEFEVSVGGSTSIDIRKKGIDKAYGIEKISFILKIPIEKIVFIGDAIFEGGNDYSAIKTGASTQKVSGPEETRTFLNKYLEKKY</sequence>
<comment type="subunit">
    <text evidence="4">Homodimer.</text>
</comment>
<dbReference type="PANTHER" id="PTHR10466:SF0">
    <property type="entry name" value="PHOSPHOMANNOMUTASE"/>
    <property type="match status" value="1"/>
</dbReference>
<dbReference type="PANTHER" id="PTHR10466">
    <property type="entry name" value="PHOSPHOMANNOMUTASE"/>
    <property type="match status" value="1"/>
</dbReference>
<dbReference type="GO" id="GO:0016791">
    <property type="term" value="F:phosphatase activity"/>
    <property type="evidence" value="ECO:0007669"/>
    <property type="project" value="UniProtKB-ARBA"/>
</dbReference>
<dbReference type="GO" id="GO:0006487">
    <property type="term" value="P:protein N-linked glycosylation"/>
    <property type="evidence" value="ECO:0007669"/>
    <property type="project" value="TreeGrafter"/>
</dbReference>
<comment type="pathway">
    <text evidence="2">Nucleotide-sugar biosynthesis; GDP-alpha-D-mannose biosynthesis; alpha-D-mannose 1-phosphate from D-fructose 6-phosphate: step 2/2.</text>
</comment>
<name>A0A1F5EQV6_9BACT</name>
<evidence type="ECO:0000256" key="7">
    <source>
        <dbReference type="ARBA" id="ARBA00022723"/>
    </source>
</evidence>
<dbReference type="EC" id="5.4.2.8" evidence="5"/>
<feature type="binding site" evidence="11">
    <location>
        <position position="179"/>
    </location>
    <ligand>
        <name>alpha-D-mannose 1-phosphate</name>
        <dbReference type="ChEBI" id="CHEBI:58409"/>
    </ligand>
</feature>
<feature type="active site" description="Proton donor/acceptor" evidence="10">
    <location>
        <position position="12"/>
    </location>
</feature>
<dbReference type="Pfam" id="PF08282">
    <property type="entry name" value="Hydrolase_3"/>
    <property type="match status" value="1"/>
</dbReference>
<gene>
    <name evidence="13" type="ORF">A3I18_00800</name>
</gene>
<evidence type="ECO:0000256" key="3">
    <source>
        <dbReference type="ARBA" id="ARBA00009736"/>
    </source>
</evidence>
<evidence type="ECO:0000256" key="11">
    <source>
        <dbReference type="PIRSR" id="PIRSR605002-2"/>
    </source>
</evidence>
<dbReference type="GO" id="GO:0004615">
    <property type="term" value="F:phosphomannomutase activity"/>
    <property type="evidence" value="ECO:0007669"/>
    <property type="project" value="UniProtKB-EC"/>
</dbReference>
<dbReference type="EMBL" id="MFAD01000035">
    <property type="protein sequence ID" value="OGD69755.1"/>
    <property type="molecule type" value="Genomic_DNA"/>
</dbReference>
<feature type="binding site" evidence="11">
    <location>
        <position position="128"/>
    </location>
    <ligand>
        <name>alpha-D-mannose 1-phosphate</name>
        <dbReference type="ChEBI" id="CHEBI:58409"/>
    </ligand>
</feature>
<dbReference type="UniPathway" id="UPA00126">
    <property type="reaction ID" value="UER00424"/>
</dbReference>
<dbReference type="InterPro" id="IPR006379">
    <property type="entry name" value="HAD-SF_hydro_IIB"/>
</dbReference>
<dbReference type="GO" id="GO:0046872">
    <property type="term" value="F:metal ion binding"/>
    <property type="evidence" value="ECO:0007669"/>
    <property type="project" value="UniProtKB-KW"/>
</dbReference>
<evidence type="ECO:0000256" key="6">
    <source>
        <dbReference type="ARBA" id="ARBA00022490"/>
    </source>
</evidence>
<evidence type="ECO:0000256" key="12">
    <source>
        <dbReference type="PIRSR" id="PIRSR605002-3"/>
    </source>
</evidence>
<evidence type="ECO:0000313" key="13">
    <source>
        <dbReference type="EMBL" id="OGD69755.1"/>
    </source>
</evidence>
<evidence type="ECO:0000256" key="1">
    <source>
        <dbReference type="ARBA" id="ARBA00004496"/>
    </source>
</evidence>
<dbReference type="GO" id="GO:0005829">
    <property type="term" value="C:cytosol"/>
    <property type="evidence" value="ECO:0007669"/>
    <property type="project" value="TreeGrafter"/>
</dbReference>
<reference evidence="13 14" key="1">
    <citation type="journal article" date="2016" name="Nat. Commun.">
        <title>Thousands of microbial genomes shed light on interconnected biogeochemical processes in an aquifer system.</title>
        <authorList>
            <person name="Anantharaman K."/>
            <person name="Brown C.T."/>
            <person name="Hug L.A."/>
            <person name="Sharon I."/>
            <person name="Castelle C.J."/>
            <person name="Probst A.J."/>
            <person name="Thomas B.C."/>
            <person name="Singh A."/>
            <person name="Wilkins M.J."/>
            <person name="Karaoz U."/>
            <person name="Brodie E.L."/>
            <person name="Williams K.H."/>
            <person name="Hubbard S.S."/>
            <person name="Banfield J.F."/>
        </authorList>
    </citation>
    <scope>NUCLEOTIDE SEQUENCE [LARGE SCALE GENOMIC DNA]</scope>
</reference>
<feature type="binding site" evidence="12">
    <location>
        <position position="12"/>
    </location>
    <ligand>
        <name>Mg(2+)</name>
        <dbReference type="ChEBI" id="CHEBI:18420"/>
        <label>1</label>
    </ligand>
</feature>
<dbReference type="GO" id="GO:0006013">
    <property type="term" value="P:mannose metabolic process"/>
    <property type="evidence" value="ECO:0007669"/>
    <property type="project" value="TreeGrafter"/>
</dbReference>
<comment type="similarity">
    <text evidence="3">Belongs to the eukaryotic PMM family.</text>
</comment>